<dbReference type="PANTHER" id="PTHR42713:SF3">
    <property type="entry name" value="TRANSCRIPTIONAL REGULATORY PROTEIN HPTR"/>
    <property type="match status" value="1"/>
</dbReference>
<evidence type="ECO:0000256" key="4">
    <source>
        <dbReference type="ARBA" id="ARBA00023012"/>
    </source>
</evidence>
<dbReference type="InterPro" id="IPR018062">
    <property type="entry name" value="HTH_AraC-typ_CS"/>
</dbReference>
<dbReference type="SUPFAM" id="SSF52172">
    <property type="entry name" value="CheY-like"/>
    <property type="match status" value="1"/>
</dbReference>
<dbReference type="Pfam" id="PF12833">
    <property type="entry name" value="HTH_18"/>
    <property type="match status" value="1"/>
</dbReference>
<keyword evidence="3 8" id="KW-0597">Phosphoprotein</keyword>
<keyword evidence="5" id="KW-0805">Transcription regulation</keyword>
<dbReference type="SMART" id="SM00342">
    <property type="entry name" value="HTH_ARAC"/>
    <property type="match status" value="1"/>
</dbReference>
<proteinExistence type="predicted"/>
<keyword evidence="7" id="KW-0804">Transcription</keyword>
<dbReference type="PROSITE" id="PS50110">
    <property type="entry name" value="RESPONSE_REGULATORY"/>
    <property type="match status" value="1"/>
</dbReference>
<accession>W4QI66</accession>
<reference evidence="11" key="1">
    <citation type="journal article" date="2014" name="Genome Announc.">
        <title>Draft Genome Sequences of Three Alkaliphilic Bacillus Strains, Bacillus wakoensis JCM 9140T, Bacillus akibai JCM 9157T, and Bacillus hemicellulosilyticus JCM 9152T.</title>
        <authorList>
            <person name="Yuki M."/>
            <person name="Oshima K."/>
            <person name="Suda W."/>
            <person name="Oshida Y."/>
            <person name="Kitamura K."/>
            <person name="Iida T."/>
            <person name="Hattori M."/>
            <person name="Ohkuma M."/>
        </authorList>
    </citation>
    <scope>NUCLEOTIDE SEQUENCE [LARGE SCALE GENOMIC DNA]</scope>
    <source>
        <strain evidence="11">JCM 9152</strain>
    </source>
</reference>
<evidence type="ECO:0000256" key="1">
    <source>
        <dbReference type="ARBA" id="ARBA00004496"/>
    </source>
</evidence>
<dbReference type="InterPro" id="IPR009057">
    <property type="entry name" value="Homeodomain-like_sf"/>
</dbReference>
<dbReference type="Proteomes" id="UP000018895">
    <property type="component" value="Unassembled WGS sequence"/>
</dbReference>
<comment type="subcellular location">
    <subcellularLocation>
        <location evidence="1">Cytoplasm</location>
    </subcellularLocation>
</comment>
<evidence type="ECO:0000256" key="3">
    <source>
        <dbReference type="ARBA" id="ARBA00022553"/>
    </source>
</evidence>
<feature type="modified residue" description="4-aspartylphosphate" evidence="8">
    <location>
        <position position="56"/>
    </location>
</feature>
<evidence type="ECO:0000313" key="11">
    <source>
        <dbReference type="EMBL" id="GAE31014.1"/>
    </source>
</evidence>
<evidence type="ECO:0000256" key="6">
    <source>
        <dbReference type="ARBA" id="ARBA00023125"/>
    </source>
</evidence>
<dbReference type="SUPFAM" id="SSF46689">
    <property type="entry name" value="Homeodomain-like"/>
    <property type="match status" value="2"/>
</dbReference>
<evidence type="ECO:0000256" key="5">
    <source>
        <dbReference type="ARBA" id="ARBA00023015"/>
    </source>
</evidence>
<dbReference type="GO" id="GO:0003700">
    <property type="term" value="F:DNA-binding transcription factor activity"/>
    <property type="evidence" value="ECO:0007669"/>
    <property type="project" value="InterPro"/>
</dbReference>
<dbReference type="RefSeq" id="WP_035344183.1">
    <property type="nucleotide sequence ID" value="NZ_BAUU01000015.1"/>
</dbReference>
<organism evidence="11 12">
    <name type="scientific">Halalkalibacter hemicellulosilyticusJCM 9152</name>
    <dbReference type="NCBI Taxonomy" id="1236971"/>
    <lineage>
        <taxon>Bacteria</taxon>
        <taxon>Bacillati</taxon>
        <taxon>Bacillota</taxon>
        <taxon>Bacilli</taxon>
        <taxon>Bacillales</taxon>
        <taxon>Bacillaceae</taxon>
        <taxon>Halalkalibacter</taxon>
    </lineage>
</organism>
<evidence type="ECO:0000259" key="10">
    <source>
        <dbReference type="PROSITE" id="PS50110"/>
    </source>
</evidence>
<keyword evidence="2" id="KW-0963">Cytoplasm</keyword>
<dbReference type="Gene3D" id="1.10.10.60">
    <property type="entry name" value="Homeodomain-like"/>
    <property type="match status" value="2"/>
</dbReference>
<evidence type="ECO:0000256" key="7">
    <source>
        <dbReference type="ARBA" id="ARBA00023163"/>
    </source>
</evidence>
<evidence type="ECO:0000256" key="8">
    <source>
        <dbReference type="PROSITE-ProRule" id="PRU00169"/>
    </source>
</evidence>
<dbReference type="GO" id="GO:0005737">
    <property type="term" value="C:cytoplasm"/>
    <property type="evidence" value="ECO:0007669"/>
    <property type="project" value="UniProtKB-SubCell"/>
</dbReference>
<dbReference type="InterPro" id="IPR018060">
    <property type="entry name" value="HTH_AraC"/>
</dbReference>
<sequence>MLNKVILVDDEQFVRIGLKNLINWEDCGYEVCAEADNGEGALQKIEEYEPDVVITDIRMPVLDGLELIRSAIEEKRLNTKFIILSGYSDFKYAQKAVRYGVYDFILKPIEKEELEDTLKQLATTLQEEKVMKQNNEKVQISTKLEELISGKSEYVHDFHDILQLHQASCFYYLIVEVNTASLEEEEDIWFQNEQIEIEQVIRELVSDKAPLPIRNHQRHSYGVVISDALFYRCMNSLDIFVEKLQELLERRLKKAVSLYIGQAVENLENVSVSFETANVTMQYKYTIINHRPLFYRDIEDKAINHTEMEASIYHTLLAAIEENNQGEALSAVDIMFEEFQSKLFAPEAIKTSINRCIHSVIKTIRNMEGDESELTKLPFMLSWHHYSLTFEQLKEMFIHFVVETSNYLIELRKQNGKGDIQKVKKYIEANFHKNISLKSIASQFFMNPVYMGQLFKKAYGMYFKEYLLEVRIEEAKKLLRQTNLRVYEIAEKVGFQSPDYFVTQFEKIKKMTPTEYRNQILEESDTK</sequence>
<dbReference type="Gene3D" id="3.40.50.2300">
    <property type="match status" value="1"/>
</dbReference>
<feature type="domain" description="HTH araC/xylS-type" evidence="9">
    <location>
        <begin position="421"/>
        <end position="519"/>
    </location>
</feature>
<keyword evidence="6" id="KW-0238">DNA-binding</keyword>
<dbReference type="STRING" id="1236971.JCM9152_2451"/>
<dbReference type="SMART" id="SM00448">
    <property type="entry name" value="REC"/>
    <property type="match status" value="1"/>
</dbReference>
<name>W4QI66_9BACI</name>
<dbReference type="Pfam" id="PF00072">
    <property type="entry name" value="Response_reg"/>
    <property type="match status" value="1"/>
</dbReference>
<feature type="domain" description="Response regulatory" evidence="10">
    <location>
        <begin position="4"/>
        <end position="122"/>
    </location>
</feature>
<dbReference type="OrthoDB" id="342399at2"/>
<dbReference type="InterPro" id="IPR001789">
    <property type="entry name" value="Sig_transdc_resp-reg_receiver"/>
</dbReference>
<dbReference type="EMBL" id="BAUU01000015">
    <property type="protein sequence ID" value="GAE31014.1"/>
    <property type="molecule type" value="Genomic_DNA"/>
</dbReference>
<keyword evidence="4" id="KW-0902">Two-component regulatory system</keyword>
<comment type="caution">
    <text evidence="11">The sequence shown here is derived from an EMBL/GenBank/DDBJ whole genome shotgun (WGS) entry which is preliminary data.</text>
</comment>
<evidence type="ECO:0000313" key="12">
    <source>
        <dbReference type="Proteomes" id="UP000018895"/>
    </source>
</evidence>
<dbReference type="InterPro" id="IPR011006">
    <property type="entry name" value="CheY-like_superfamily"/>
</dbReference>
<evidence type="ECO:0000256" key="2">
    <source>
        <dbReference type="ARBA" id="ARBA00022490"/>
    </source>
</evidence>
<dbReference type="PROSITE" id="PS01124">
    <property type="entry name" value="HTH_ARAC_FAMILY_2"/>
    <property type="match status" value="1"/>
</dbReference>
<dbReference type="PANTHER" id="PTHR42713">
    <property type="entry name" value="HISTIDINE KINASE-RELATED"/>
    <property type="match status" value="1"/>
</dbReference>
<protein>
    <submittedName>
        <fullName evidence="11">Two-component response regulator yesN</fullName>
    </submittedName>
</protein>
<dbReference type="GO" id="GO:0000160">
    <property type="term" value="P:phosphorelay signal transduction system"/>
    <property type="evidence" value="ECO:0007669"/>
    <property type="project" value="UniProtKB-KW"/>
</dbReference>
<gene>
    <name evidence="11" type="ORF">JCM9152_2451</name>
</gene>
<dbReference type="GO" id="GO:0043565">
    <property type="term" value="F:sequence-specific DNA binding"/>
    <property type="evidence" value="ECO:0007669"/>
    <property type="project" value="InterPro"/>
</dbReference>
<dbReference type="PROSITE" id="PS00041">
    <property type="entry name" value="HTH_ARAC_FAMILY_1"/>
    <property type="match status" value="1"/>
</dbReference>
<dbReference type="CDD" id="cd17536">
    <property type="entry name" value="REC_YesN-like"/>
    <property type="match status" value="1"/>
</dbReference>
<dbReference type="InterPro" id="IPR051552">
    <property type="entry name" value="HptR"/>
</dbReference>
<dbReference type="AlphaFoldDB" id="W4QI66"/>
<keyword evidence="12" id="KW-1185">Reference proteome</keyword>
<evidence type="ECO:0000259" key="9">
    <source>
        <dbReference type="PROSITE" id="PS01124"/>
    </source>
</evidence>